<protein>
    <submittedName>
        <fullName evidence="1">Uncharacterized protein</fullName>
    </submittedName>
</protein>
<evidence type="ECO:0000313" key="2">
    <source>
        <dbReference type="Proteomes" id="UP000184499"/>
    </source>
</evidence>
<reference evidence="2" key="1">
    <citation type="journal article" date="2017" name="Genome Biol.">
        <title>Comparative genomics reveals high biological diversity and specific adaptations in the industrially and medically important fungal genus Aspergillus.</title>
        <authorList>
            <person name="de Vries R.P."/>
            <person name="Riley R."/>
            <person name="Wiebenga A."/>
            <person name="Aguilar-Osorio G."/>
            <person name="Amillis S."/>
            <person name="Uchima C.A."/>
            <person name="Anderluh G."/>
            <person name="Asadollahi M."/>
            <person name="Askin M."/>
            <person name="Barry K."/>
            <person name="Battaglia E."/>
            <person name="Bayram O."/>
            <person name="Benocci T."/>
            <person name="Braus-Stromeyer S.A."/>
            <person name="Caldana C."/>
            <person name="Canovas D."/>
            <person name="Cerqueira G.C."/>
            <person name="Chen F."/>
            <person name="Chen W."/>
            <person name="Choi C."/>
            <person name="Clum A."/>
            <person name="Dos Santos R.A."/>
            <person name="Damasio A.R."/>
            <person name="Diallinas G."/>
            <person name="Emri T."/>
            <person name="Fekete E."/>
            <person name="Flipphi M."/>
            <person name="Freyberg S."/>
            <person name="Gallo A."/>
            <person name="Gournas C."/>
            <person name="Habgood R."/>
            <person name="Hainaut M."/>
            <person name="Harispe M.L."/>
            <person name="Henrissat B."/>
            <person name="Hilden K.S."/>
            <person name="Hope R."/>
            <person name="Hossain A."/>
            <person name="Karabika E."/>
            <person name="Karaffa L."/>
            <person name="Karanyi Z."/>
            <person name="Krasevec N."/>
            <person name="Kuo A."/>
            <person name="Kusch H."/>
            <person name="LaButti K."/>
            <person name="Lagendijk E.L."/>
            <person name="Lapidus A."/>
            <person name="Levasseur A."/>
            <person name="Lindquist E."/>
            <person name="Lipzen A."/>
            <person name="Logrieco A.F."/>
            <person name="MacCabe A."/>
            <person name="Maekelae M.R."/>
            <person name="Malavazi I."/>
            <person name="Melin P."/>
            <person name="Meyer V."/>
            <person name="Mielnichuk N."/>
            <person name="Miskei M."/>
            <person name="Molnar A.P."/>
            <person name="Mule G."/>
            <person name="Ngan C.Y."/>
            <person name="Orejas M."/>
            <person name="Orosz E."/>
            <person name="Ouedraogo J.P."/>
            <person name="Overkamp K.M."/>
            <person name="Park H.-S."/>
            <person name="Perrone G."/>
            <person name="Piumi F."/>
            <person name="Punt P.J."/>
            <person name="Ram A.F."/>
            <person name="Ramon A."/>
            <person name="Rauscher S."/>
            <person name="Record E."/>
            <person name="Riano-Pachon D.M."/>
            <person name="Robert V."/>
            <person name="Roehrig J."/>
            <person name="Ruller R."/>
            <person name="Salamov A."/>
            <person name="Salih N.S."/>
            <person name="Samson R.A."/>
            <person name="Sandor E."/>
            <person name="Sanguinetti M."/>
            <person name="Schuetze T."/>
            <person name="Sepcic K."/>
            <person name="Shelest E."/>
            <person name="Sherlock G."/>
            <person name="Sophianopoulou V."/>
            <person name="Squina F.M."/>
            <person name="Sun H."/>
            <person name="Susca A."/>
            <person name="Todd R.B."/>
            <person name="Tsang A."/>
            <person name="Unkles S.E."/>
            <person name="van de Wiele N."/>
            <person name="van Rossen-Uffink D."/>
            <person name="Oliveira J.V."/>
            <person name="Vesth T.C."/>
            <person name="Visser J."/>
            <person name="Yu J.-H."/>
            <person name="Zhou M."/>
            <person name="Andersen M.R."/>
            <person name="Archer D.B."/>
            <person name="Baker S.E."/>
            <person name="Benoit I."/>
            <person name="Brakhage A.A."/>
            <person name="Braus G.H."/>
            <person name="Fischer R."/>
            <person name="Frisvad J.C."/>
            <person name="Goldman G.H."/>
            <person name="Houbraken J."/>
            <person name="Oakley B."/>
            <person name="Pocsi I."/>
            <person name="Scazzocchio C."/>
            <person name="Seiboth B."/>
            <person name="vanKuyk P.A."/>
            <person name="Wortman J."/>
            <person name="Dyer P.S."/>
            <person name="Grigoriev I.V."/>
        </authorList>
    </citation>
    <scope>NUCLEOTIDE SEQUENCE [LARGE SCALE GENOMIC DNA]</scope>
    <source>
        <strain evidence="2">CBS 101740 / IMI 381727 / IBT 21946</strain>
    </source>
</reference>
<accession>A0A1L9U851</accession>
<dbReference type="STRING" id="767769.A0A1L9U851"/>
<name>A0A1L9U851_ASPBC</name>
<dbReference type="Proteomes" id="UP000184499">
    <property type="component" value="Unassembled WGS sequence"/>
</dbReference>
<evidence type="ECO:0000313" key="1">
    <source>
        <dbReference type="EMBL" id="OJJ67839.1"/>
    </source>
</evidence>
<dbReference type="AlphaFoldDB" id="A0A1L9U851"/>
<dbReference type="Gene3D" id="3.30.559.10">
    <property type="entry name" value="Chloramphenicol acetyltransferase-like domain"/>
    <property type="match status" value="2"/>
</dbReference>
<keyword evidence="2" id="KW-1185">Reference proteome</keyword>
<dbReference type="RefSeq" id="XP_067475088.1">
    <property type="nucleotide sequence ID" value="XM_067621339.1"/>
</dbReference>
<dbReference type="InterPro" id="IPR023213">
    <property type="entry name" value="CAT-like_dom_sf"/>
</dbReference>
<organism evidence="1 2">
    <name type="scientific">Aspergillus brasiliensis (strain CBS 101740 / IMI 381727 / IBT 21946)</name>
    <dbReference type="NCBI Taxonomy" id="767769"/>
    <lineage>
        <taxon>Eukaryota</taxon>
        <taxon>Fungi</taxon>
        <taxon>Dikarya</taxon>
        <taxon>Ascomycota</taxon>
        <taxon>Pezizomycotina</taxon>
        <taxon>Eurotiomycetes</taxon>
        <taxon>Eurotiomycetidae</taxon>
        <taxon>Eurotiales</taxon>
        <taxon>Aspergillaceae</taxon>
        <taxon>Aspergillus</taxon>
        <taxon>Aspergillus subgen. Circumdati</taxon>
    </lineage>
</organism>
<gene>
    <name evidence="1" type="ORF">ASPBRDRAFT_199541</name>
</gene>
<dbReference type="GeneID" id="93573827"/>
<sequence length="466" mass="52558">MEEVTYRCRTVHPLTGNAMVFTGLLVDAHLDETVLRQTAAQLVKAWPALGGQLHWVDLIPSPSARLSISKVERSPKMQPWKRGILQSRECTQPTIIDSLNPEELDDTLIFDVPDTPANVFLIRVTLLQGATLLCFGISHHLADGTAAFDVIGAYCDLLAGRPIPSLLLPPDARGQRMSDRVILNDQQERSLPSITYAEHLANFTVIFWRILLLIARVVWNLLLRKLCLEETLEERFIYLPHDWVGAMRKGVLDTLAIMPVHPQPLWDDQPTRNNIINAWFLKTVYCALPRSKATMYFYGPLSYRPVIEPPPQGTYWIHNSVGLMQQKLSVAQIQDEPLALLAGRLRLATLRYTSPASIQSFLRMCEDYASQQLLPSVPSLGRMPMVMVTTWTGFDFSCLDFSGAACNRTQPARVLFVNPLVRSMRQGVWPSAYTLKCTQGGGYWMRAWNTPSGWKNFSQLVDVNVL</sequence>
<dbReference type="OMA" id="DCWEVVK"/>
<dbReference type="EMBL" id="KV878692">
    <property type="protein sequence ID" value="OJJ67839.1"/>
    <property type="molecule type" value="Genomic_DNA"/>
</dbReference>
<dbReference type="OrthoDB" id="21502at2759"/>
<proteinExistence type="predicted"/>
<dbReference type="VEuPathDB" id="FungiDB:ASPBRDRAFT_199541"/>